<dbReference type="Proteomes" id="UP000054495">
    <property type="component" value="Unassembled WGS sequence"/>
</dbReference>
<gene>
    <name evidence="1" type="ORF">ANCCEY_10246</name>
</gene>
<sequence>MQKEPALGLALLEIQKDVDQEFLLLAKPILCTGPGNTASLGCEAFFKDDSRCKNLTEIMTSAGKCFRLMGFDQAKYFVANQSEWEELKSTIVLESHPR</sequence>
<keyword evidence="2" id="KW-1185">Reference proteome</keyword>
<proteinExistence type="predicted"/>
<evidence type="ECO:0000313" key="1">
    <source>
        <dbReference type="EMBL" id="EPB70668.1"/>
    </source>
</evidence>
<accession>A0A0D6LHL1</accession>
<protein>
    <submittedName>
        <fullName evidence="1">Uncharacterized protein</fullName>
    </submittedName>
</protein>
<name>A0A0D6LHL1_9BILA</name>
<evidence type="ECO:0000313" key="2">
    <source>
        <dbReference type="Proteomes" id="UP000054495"/>
    </source>
</evidence>
<dbReference type="AlphaFoldDB" id="A0A0D6LHL1"/>
<organism evidence="1 2">
    <name type="scientific">Ancylostoma ceylanicum</name>
    <dbReference type="NCBI Taxonomy" id="53326"/>
    <lineage>
        <taxon>Eukaryota</taxon>
        <taxon>Metazoa</taxon>
        <taxon>Ecdysozoa</taxon>
        <taxon>Nematoda</taxon>
        <taxon>Chromadorea</taxon>
        <taxon>Rhabditida</taxon>
        <taxon>Rhabditina</taxon>
        <taxon>Rhabditomorpha</taxon>
        <taxon>Strongyloidea</taxon>
        <taxon>Ancylostomatidae</taxon>
        <taxon>Ancylostomatinae</taxon>
        <taxon>Ancylostoma</taxon>
    </lineage>
</organism>
<reference evidence="1 2" key="1">
    <citation type="submission" date="2013-05" db="EMBL/GenBank/DDBJ databases">
        <title>Draft genome of the parasitic nematode Anyclostoma ceylanicum.</title>
        <authorList>
            <person name="Mitreva M."/>
        </authorList>
    </citation>
    <scope>NUCLEOTIDE SEQUENCE [LARGE SCALE GENOMIC DNA]</scope>
</reference>
<dbReference type="EMBL" id="KE125173">
    <property type="protein sequence ID" value="EPB70668.1"/>
    <property type="molecule type" value="Genomic_DNA"/>
</dbReference>